<proteinExistence type="predicted"/>
<sequence length="85" mass="9844">MLRLRFGFKFEDVVKYLTSNSQWTQKGSKKSDEGVESVGNGQFTFLSFSLQFIMKLHFILPEIHITSLVPTNPECLHCELNVMKF</sequence>
<name>A0A1J1HLB5_9DIPT</name>
<evidence type="ECO:0000313" key="2">
    <source>
        <dbReference type="Proteomes" id="UP000183832"/>
    </source>
</evidence>
<protein>
    <submittedName>
        <fullName evidence="1">CLUMA_CG002729, isoform A</fullName>
    </submittedName>
</protein>
<evidence type="ECO:0000313" key="1">
    <source>
        <dbReference type="EMBL" id="CRK88848.1"/>
    </source>
</evidence>
<gene>
    <name evidence="1" type="ORF">CLUMA_CG002729</name>
</gene>
<dbReference type="EMBL" id="CVRI01000010">
    <property type="protein sequence ID" value="CRK88848.1"/>
    <property type="molecule type" value="Genomic_DNA"/>
</dbReference>
<keyword evidence="2" id="KW-1185">Reference proteome</keyword>
<dbReference type="AlphaFoldDB" id="A0A1J1HLB5"/>
<reference evidence="1 2" key="1">
    <citation type="submission" date="2015-04" db="EMBL/GenBank/DDBJ databases">
        <authorList>
            <person name="Syromyatnikov M.Y."/>
            <person name="Popov V.N."/>
        </authorList>
    </citation>
    <scope>NUCLEOTIDE SEQUENCE [LARGE SCALE GENOMIC DNA]</scope>
</reference>
<dbReference type="Proteomes" id="UP000183832">
    <property type="component" value="Unassembled WGS sequence"/>
</dbReference>
<organism evidence="1 2">
    <name type="scientific">Clunio marinus</name>
    <dbReference type="NCBI Taxonomy" id="568069"/>
    <lineage>
        <taxon>Eukaryota</taxon>
        <taxon>Metazoa</taxon>
        <taxon>Ecdysozoa</taxon>
        <taxon>Arthropoda</taxon>
        <taxon>Hexapoda</taxon>
        <taxon>Insecta</taxon>
        <taxon>Pterygota</taxon>
        <taxon>Neoptera</taxon>
        <taxon>Endopterygota</taxon>
        <taxon>Diptera</taxon>
        <taxon>Nematocera</taxon>
        <taxon>Chironomoidea</taxon>
        <taxon>Chironomidae</taxon>
        <taxon>Clunio</taxon>
    </lineage>
</organism>
<accession>A0A1J1HLB5</accession>